<name>A0A9P8P4Y6_9ASCO</name>
<reference evidence="16" key="2">
    <citation type="submission" date="2021-01" db="EMBL/GenBank/DDBJ databases">
        <authorList>
            <person name="Schikora-Tamarit M.A."/>
        </authorList>
    </citation>
    <scope>NUCLEOTIDE SEQUENCE</scope>
    <source>
        <strain evidence="16">CBS6075</strain>
    </source>
</reference>
<dbReference type="OrthoDB" id="3991329at2759"/>
<keyword evidence="6 13" id="KW-0732">Signal</keyword>
<feature type="signal peptide" evidence="15">
    <location>
        <begin position="1"/>
        <end position="23"/>
    </location>
</feature>
<comment type="function">
    <text evidence="1 13">Required for nuclear membrane fusion during karyogamy.</text>
</comment>
<keyword evidence="14" id="KW-0175">Coiled coil</keyword>
<dbReference type="PANTHER" id="PTHR28012">
    <property type="entry name" value="NUCLEAR FUSION PROTEIN KAR5"/>
    <property type="match status" value="1"/>
</dbReference>
<evidence type="ECO:0000313" key="17">
    <source>
        <dbReference type="Proteomes" id="UP000769157"/>
    </source>
</evidence>
<dbReference type="GO" id="GO:0031965">
    <property type="term" value="C:nuclear membrane"/>
    <property type="evidence" value="ECO:0007669"/>
    <property type="project" value="UniProtKB-SubCell"/>
</dbReference>
<evidence type="ECO:0000256" key="11">
    <source>
        <dbReference type="ARBA" id="ARBA00023242"/>
    </source>
</evidence>
<evidence type="ECO:0000256" key="2">
    <source>
        <dbReference type="ARBA" id="ARBA00010473"/>
    </source>
</evidence>
<evidence type="ECO:0000256" key="9">
    <source>
        <dbReference type="ARBA" id="ARBA00023136"/>
    </source>
</evidence>
<dbReference type="RefSeq" id="XP_046061077.1">
    <property type="nucleotide sequence ID" value="XM_046205099.1"/>
</dbReference>
<evidence type="ECO:0000256" key="4">
    <source>
        <dbReference type="ARBA" id="ARBA00022459"/>
    </source>
</evidence>
<protein>
    <recommendedName>
        <fullName evidence="3">Nuclear fusion protein KAR5</fullName>
    </recommendedName>
    <alternativeName>
        <fullName evidence="12">Karyogamy protein 5</fullName>
    </alternativeName>
</protein>
<dbReference type="Pfam" id="PF04163">
    <property type="entry name" value="Tht1"/>
    <property type="match status" value="1"/>
</dbReference>
<evidence type="ECO:0000256" key="12">
    <source>
        <dbReference type="ARBA" id="ARBA00031468"/>
    </source>
</evidence>
<dbReference type="InterPro" id="IPR007292">
    <property type="entry name" value="Nuclear_fusion_Kar5"/>
</dbReference>
<reference evidence="16" key="1">
    <citation type="journal article" date="2021" name="Open Biol.">
        <title>Shared evolutionary footprints suggest mitochondrial oxidative damage underlies multiple complex I losses in fungi.</title>
        <authorList>
            <person name="Schikora-Tamarit M.A."/>
            <person name="Marcet-Houben M."/>
            <person name="Nosek J."/>
            <person name="Gabaldon T."/>
        </authorList>
    </citation>
    <scope>NUCLEOTIDE SEQUENCE</scope>
    <source>
        <strain evidence="16">CBS6075</strain>
    </source>
</reference>
<feature type="transmembrane region" description="Helical" evidence="13">
    <location>
        <begin position="357"/>
        <end position="378"/>
    </location>
</feature>
<dbReference type="GO" id="GO:0000742">
    <property type="term" value="P:karyogamy involved in conjugation with cellular fusion"/>
    <property type="evidence" value="ECO:0007669"/>
    <property type="project" value="UniProtKB-UniRule"/>
</dbReference>
<keyword evidence="5 13" id="KW-0812">Transmembrane</keyword>
<comment type="similarity">
    <text evidence="2 13">Belongs to the KAR5 family.</text>
</comment>
<organism evidence="16 17">
    <name type="scientific">Ogataea philodendri</name>
    <dbReference type="NCBI Taxonomy" id="1378263"/>
    <lineage>
        <taxon>Eukaryota</taxon>
        <taxon>Fungi</taxon>
        <taxon>Dikarya</taxon>
        <taxon>Ascomycota</taxon>
        <taxon>Saccharomycotina</taxon>
        <taxon>Pichiomycetes</taxon>
        <taxon>Pichiales</taxon>
        <taxon>Pichiaceae</taxon>
        <taxon>Ogataea</taxon>
    </lineage>
</organism>
<keyword evidence="9 13" id="KW-0472">Membrane</keyword>
<keyword evidence="11 13" id="KW-0539">Nucleus</keyword>
<keyword evidence="8 13" id="KW-1133">Transmembrane helix</keyword>
<dbReference type="GO" id="GO:0005789">
    <property type="term" value="C:endoplasmic reticulum membrane"/>
    <property type="evidence" value="ECO:0007669"/>
    <property type="project" value="UniProtKB-SubCell"/>
</dbReference>
<evidence type="ECO:0000256" key="5">
    <source>
        <dbReference type="ARBA" id="ARBA00022692"/>
    </source>
</evidence>
<dbReference type="GO" id="GO:0048288">
    <property type="term" value="P:nuclear membrane fusion involved in karyogamy"/>
    <property type="evidence" value="ECO:0007669"/>
    <property type="project" value="UniProtKB-UniRule"/>
</dbReference>
<keyword evidence="10" id="KW-0325">Glycoprotein</keyword>
<feature type="chain" id="PRO_5040247582" description="Nuclear fusion protein KAR5" evidence="15">
    <location>
        <begin position="24"/>
        <end position="384"/>
    </location>
</feature>
<comment type="caution">
    <text evidence="16">The sequence shown here is derived from an EMBL/GenBank/DDBJ whole genome shotgun (WGS) entry which is preliminary data.</text>
</comment>
<dbReference type="GeneID" id="70236027"/>
<keyword evidence="7 13" id="KW-0256">Endoplasmic reticulum</keyword>
<evidence type="ECO:0000256" key="6">
    <source>
        <dbReference type="ARBA" id="ARBA00022729"/>
    </source>
</evidence>
<sequence length="384" mass="43851">MRRFIKLVLFLLPCSSLSPESIASTLQQLQETRQLDAATLGFPSCVLDVLSTVLPECGDGQTSLTEQAKSETAIQLTMCIFNNNTASQGGLTLPGSCWSHDTAKCVGELASNSVWWTTYFGYLNLIEQLCHYYSSPYETQKLLDTYREVWGKFDELLSAIDRVDRFTNGEFLDNLRDRLVATFEEMEQDLLVKFEQLDLLLNRSLTSLDLRLQELVIDVQNANQELEAAHMKALESADQILQQLEKWHGESLAKLQHQFADYNRQFRRATEQENERWMSNLSSRHEIMAVRHEEMNSEISLRLHEWENRLESMNSHLMESVEKFDRLRAMLSGLDVLGLASKAVYGGVIVGVLSLGYFVPFGNVFLILAFLSGMYLGFCTLKWL</sequence>
<dbReference type="PANTHER" id="PTHR28012:SF1">
    <property type="entry name" value="NUCLEAR FUSION PROTEIN KAR5"/>
    <property type="match status" value="1"/>
</dbReference>
<keyword evidence="4 13" id="KW-0415">Karyogamy</keyword>
<accession>A0A9P8P4Y6</accession>
<evidence type="ECO:0000313" key="16">
    <source>
        <dbReference type="EMBL" id="KAH3665873.1"/>
    </source>
</evidence>
<keyword evidence="17" id="KW-1185">Reference proteome</keyword>
<evidence type="ECO:0000256" key="15">
    <source>
        <dbReference type="SAM" id="SignalP"/>
    </source>
</evidence>
<evidence type="ECO:0000256" key="14">
    <source>
        <dbReference type="SAM" id="Coils"/>
    </source>
</evidence>
<evidence type="ECO:0000256" key="8">
    <source>
        <dbReference type="ARBA" id="ARBA00022989"/>
    </source>
</evidence>
<evidence type="ECO:0000256" key="7">
    <source>
        <dbReference type="ARBA" id="ARBA00022824"/>
    </source>
</evidence>
<evidence type="ECO:0000256" key="10">
    <source>
        <dbReference type="ARBA" id="ARBA00023180"/>
    </source>
</evidence>
<dbReference type="EMBL" id="JAEUBE010000295">
    <property type="protein sequence ID" value="KAH3665873.1"/>
    <property type="molecule type" value="Genomic_DNA"/>
</dbReference>
<evidence type="ECO:0000256" key="3">
    <source>
        <dbReference type="ARBA" id="ARBA00021601"/>
    </source>
</evidence>
<comment type="subcellular location">
    <subcellularLocation>
        <location evidence="13">Endoplasmic reticulum membrane</location>
    </subcellularLocation>
    <subcellularLocation>
        <location evidence="13">Nucleus membrane</location>
    </subcellularLocation>
</comment>
<feature type="coiled-coil region" evidence="14">
    <location>
        <begin position="205"/>
        <end position="272"/>
    </location>
</feature>
<dbReference type="Proteomes" id="UP000769157">
    <property type="component" value="Unassembled WGS sequence"/>
</dbReference>
<gene>
    <name evidence="16" type="ORF">OGAPHI_004062</name>
</gene>
<proteinExistence type="inferred from homology"/>
<evidence type="ECO:0000256" key="1">
    <source>
        <dbReference type="ARBA" id="ARBA00003389"/>
    </source>
</evidence>
<dbReference type="AlphaFoldDB" id="A0A9P8P4Y6"/>
<evidence type="ECO:0000256" key="13">
    <source>
        <dbReference type="RuleBase" id="RU368082"/>
    </source>
</evidence>